<dbReference type="EMBL" id="JACAZE010000012">
    <property type="protein sequence ID" value="KAF7302539.1"/>
    <property type="molecule type" value="Genomic_DNA"/>
</dbReference>
<protein>
    <recommendedName>
        <fullName evidence="3">Protein kinase domain-containing protein</fullName>
    </recommendedName>
</protein>
<evidence type="ECO:0000313" key="1">
    <source>
        <dbReference type="EMBL" id="KAF7302539.1"/>
    </source>
</evidence>
<sequence length="193" mass="21879">MEQLLAVEASHQPPYLYMPTETSEDGPIHAGNEFFHGAHHLALSNATFTSIMINHIRVDETMSGFYKIPLGDINLRHEIYLNGQVARRRGVARTCRRLYSAQVGSQSTNKTVALYEGQNAEKEWQDDLCRLAWLRHPAFVQIYGTAQALGIHATVMHDDLIPFEQFLEPHRQSHSSTLYAYALTEAQFADAHE</sequence>
<reference evidence="1" key="1">
    <citation type="submission" date="2020-05" db="EMBL/GenBank/DDBJ databases">
        <title>Mycena genomes resolve the evolution of fungal bioluminescence.</title>
        <authorList>
            <person name="Tsai I.J."/>
        </authorList>
    </citation>
    <scope>NUCLEOTIDE SEQUENCE</scope>
    <source>
        <strain evidence="1">110903Hualien_Pintung</strain>
    </source>
</reference>
<proteinExistence type="predicted"/>
<dbReference type="OrthoDB" id="3038000at2759"/>
<accession>A0A8H6SNG8</accession>
<name>A0A8H6SNG8_MYCCL</name>
<dbReference type="AlphaFoldDB" id="A0A8H6SNG8"/>
<evidence type="ECO:0008006" key="3">
    <source>
        <dbReference type="Google" id="ProtNLM"/>
    </source>
</evidence>
<dbReference type="Proteomes" id="UP000613580">
    <property type="component" value="Unassembled WGS sequence"/>
</dbReference>
<evidence type="ECO:0000313" key="2">
    <source>
        <dbReference type="Proteomes" id="UP000613580"/>
    </source>
</evidence>
<gene>
    <name evidence="1" type="ORF">HMN09_00888300</name>
</gene>
<comment type="caution">
    <text evidence="1">The sequence shown here is derived from an EMBL/GenBank/DDBJ whole genome shotgun (WGS) entry which is preliminary data.</text>
</comment>
<keyword evidence="2" id="KW-1185">Reference proteome</keyword>
<organism evidence="1 2">
    <name type="scientific">Mycena chlorophos</name>
    <name type="common">Agaric fungus</name>
    <name type="synonym">Agaricus chlorophos</name>
    <dbReference type="NCBI Taxonomy" id="658473"/>
    <lineage>
        <taxon>Eukaryota</taxon>
        <taxon>Fungi</taxon>
        <taxon>Dikarya</taxon>
        <taxon>Basidiomycota</taxon>
        <taxon>Agaricomycotina</taxon>
        <taxon>Agaricomycetes</taxon>
        <taxon>Agaricomycetidae</taxon>
        <taxon>Agaricales</taxon>
        <taxon>Marasmiineae</taxon>
        <taxon>Mycenaceae</taxon>
        <taxon>Mycena</taxon>
    </lineage>
</organism>